<dbReference type="PANTHER" id="PTHR33264">
    <property type="entry name" value="EXPRESSED PROTEIN"/>
    <property type="match status" value="1"/>
</dbReference>
<dbReference type="OrthoDB" id="695262at2759"/>
<sequence>MKSPAMTGPTGSSTVHRRQPLLRTETTTPPPPTMMNHCETFRKRKGEVAGRTAAECATVCCCLPCAMMHFLILAVYKVPTGLCRKMLRKNKQKRLLNNSNNKKNESKCCQVTAAGDRKESENVNDVGGKGGGKPASAESETEMWGRFYEGGFWRNSSQKKEE</sequence>
<evidence type="ECO:0000256" key="1">
    <source>
        <dbReference type="SAM" id="MobiDB-lite"/>
    </source>
</evidence>
<keyword evidence="3" id="KW-1185">Reference proteome</keyword>
<gene>
    <name evidence="2" type="ORF">H5410_000919</name>
</gene>
<dbReference type="EMBL" id="JACXVP010000001">
    <property type="protein sequence ID" value="KAG5629202.1"/>
    <property type="molecule type" value="Genomic_DNA"/>
</dbReference>
<accession>A0A9J6AY44</accession>
<name>A0A9J6AY44_SOLCO</name>
<organism evidence="2 3">
    <name type="scientific">Solanum commersonii</name>
    <name type="common">Commerson's wild potato</name>
    <name type="synonym">Commerson's nightshade</name>
    <dbReference type="NCBI Taxonomy" id="4109"/>
    <lineage>
        <taxon>Eukaryota</taxon>
        <taxon>Viridiplantae</taxon>
        <taxon>Streptophyta</taxon>
        <taxon>Embryophyta</taxon>
        <taxon>Tracheophyta</taxon>
        <taxon>Spermatophyta</taxon>
        <taxon>Magnoliopsida</taxon>
        <taxon>eudicotyledons</taxon>
        <taxon>Gunneridae</taxon>
        <taxon>Pentapetalae</taxon>
        <taxon>asterids</taxon>
        <taxon>lamiids</taxon>
        <taxon>Solanales</taxon>
        <taxon>Solanaceae</taxon>
        <taxon>Solanoideae</taxon>
        <taxon>Solaneae</taxon>
        <taxon>Solanum</taxon>
    </lineage>
</organism>
<comment type="caution">
    <text evidence="2">The sequence shown here is derived from an EMBL/GenBank/DDBJ whole genome shotgun (WGS) entry which is preliminary data.</text>
</comment>
<reference evidence="2 3" key="1">
    <citation type="submission" date="2020-09" db="EMBL/GenBank/DDBJ databases">
        <title>De no assembly of potato wild relative species, Solanum commersonii.</title>
        <authorList>
            <person name="Cho K."/>
        </authorList>
    </citation>
    <scope>NUCLEOTIDE SEQUENCE [LARGE SCALE GENOMIC DNA]</scope>
    <source>
        <strain evidence="2">LZ3.2</strain>
        <tissue evidence="2">Leaf</tissue>
    </source>
</reference>
<feature type="region of interest" description="Disordered" evidence="1">
    <location>
        <begin position="1"/>
        <end position="34"/>
    </location>
</feature>
<proteinExistence type="predicted"/>
<dbReference type="PANTHER" id="PTHR33264:SF56">
    <property type="match status" value="1"/>
</dbReference>
<dbReference type="AlphaFoldDB" id="A0A9J6AY44"/>
<dbReference type="Proteomes" id="UP000824120">
    <property type="component" value="Chromosome 1"/>
</dbReference>
<feature type="region of interest" description="Disordered" evidence="1">
    <location>
        <begin position="113"/>
        <end position="141"/>
    </location>
</feature>
<evidence type="ECO:0000313" key="2">
    <source>
        <dbReference type="EMBL" id="KAG5629202.1"/>
    </source>
</evidence>
<protein>
    <submittedName>
        <fullName evidence="2">Uncharacterized protein</fullName>
    </submittedName>
</protein>
<evidence type="ECO:0000313" key="3">
    <source>
        <dbReference type="Proteomes" id="UP000824120"/>
    </source>
</evidence>